<dbReference type="PROSITE" id="PS50011">
    <property type="entry name" value="PROTEIN_KINASE_DOM"/>
    <property type="match status" value="1"/>
</dbReference>
<dbReference type="GO" id="GO:0005524">
    <property type="term" value="F:ATP binding"/>
    <property type="evidence" value="ECO:0007669"/>
    <property type="project" value="UniProtKB-UniRule"/>
</dbReference>
<dbReference type="Gene3D" id="3.30.1520.10">
    <property type="entry name" value="Phox-like domain"/>
    <property type="match status" value="1"/>
</dbReference>
<dbReference type="GO" id="GO:0035091">
    <property type="term" value="F:phosphatidylinositol binding"/>
    <property type="evidence" value="ECO:0007669"/>
    <property type="project" value="InterPro"/>
</dbReference>
<feature type="binding site" evidence="8">
    <location>
        <position position="304"/>
    </location>
    <ligand>
        <name>ATP</name>
        <dbReference type="ChEBI" id="CHEBI:30616"/>
    </ligand>
</feature>
<keyword evidence="5 8" id="KW-0547">Nucleotide-binding</keyword>
<keyword evidence="3" id="KW-0597">Phosphoprotein</keyword>
<feature type="region of interest" description="Disordered" evidence="9">
    <location>
        <begin position="184"/>
        <end position="206"/>
    </location>
</feature>
<keyword evidence="7 8" id="KW-0067">ATP-binding</keyword>
<evidence type="ECO:0000256" key="5">
    <source>
        <dbReference type="ARBA" id="ARBA00022741"/>
    </source>
</evidence>
<dbReference type="EMBL" id="CAXKWB010002709">
    <property type="protein sequence ID" value="CAL4067462.1"/>
    <property type="molecule type" value="Genomic_DNA"/>
</dbReference>
<evidence type="ECO:0000313" key="13">
    <source>
        <dbReference type="Proteomes" id="UP001497623"/>
    </source>
</evidence>
<dbReference type="PROSITE" id="PS00107">
    <property type="entry name" value="PROTEIN_KINASE_ATP"/>
    <property type="match status" value="1"/>
</dbReference>
<reference evidence="12 13" key="1">
    <citation type="submission" date="2024-05" db="EMBL/GenBank/DDBJ databases">
        <authorList>
            <person name="Wallberg A."/>
        </authorList>
    </citation>
    <scope>NUCLEOTIDE SEQUENCE [LARGE SCALE GENOMIC DNA]</scope>
</reference>
<dbReference type="InterPro" id="IPR008271">
    <property type="entry name" value="Ser/Thr_kinase_AS"/>
</dbReference>
<dbReference type="PROSITE" id="PS00108">
    <property type="entry name" value="PROTEIN_KINASE_ST"/>
    <property type="match status" value="1"/>
</dbReference>
<evidence type="ECO:0000256" key="9">
    <source>
        <dbReference type="SAM" id="MobiDB-lite"/>
    </source>
</evidence>
<dbReference type="InterPro" id="IPR011009">
    <property type="entry name" value="Kinase-like_dom_sf"/>
</dbReference>
<dbReference type="InterPro" id="IPR000719">
    <property type="entry name" value="Prot_kinase_dom"/>
</dbReference>
<evidence type="ECO:0000256" key="6">
    <source>
        <dbReference type="ARBA" id="ARBA00022777"/>
    </source>
</evidence>
<feature type="domain" description="Protein kinase" evidence="10">
    <location>
        <begin position="266"/>
        <end position="525"/>
    </location>
</feature>
<dbReference type="PROSITE" id="PS51285">
    <property type="entry name" value="AGC_KINASE_CTER"/>
    <property type="match status" value="1"/>
</dbReference>
<evidence type="ECO:0000256" key="4">
    <source>
        <dbReference type="ARBA" id="ARBA00022679"/>
    </source>
</evidence>
<keyword evidence="6" id="KW-0418">Kinase</keyword>
<comment type="similarity">
    <text evidence="1">Belongs to the protein kinase superfamily. AGC Ser/Thr protein kinase family.</text>
</comment>
<dbReference type="SMART" id="SM00220">
    <property type="entry name" value="S_TKc"/>
    <property type="match status" value="1"/>
</dbReference>
<organism evidence="12 13">
    <name type="scientific">Meganyctiphanes norvegica</name>
    <name type="common">Northern krill</name>
    <name type="synonym">Thysanopoda norvegica</name>
    <dbReference type="NCBI Taxonomy" id="48144"/>
    <lineage>
        <taxon>Eukaryota</taxon>
        <taxon>Metazoa</taxon>
        <taxon>Ecdysozoa</taxon>
        <taxon>Arthropoda</taxon>
        <taxon>Crustacea</taxon>
        <taxon>Multicrustacea</taxon>
        <taxon>Malacostraca</taxon>
        <taxon>Eumalacostraca</taxon>
        <taxon>Eucarida</taxon>
        <taxon>Euphausiacea</taxon>
        <taxon>Euphausiidae</taxon>
        <taxon>Meganyctiphanes</taxon>
    </lineage>
</organism>
<dbReference type="Pfam" id="PF00433">
    <property type="entry name" value="Pkinase_C"/>
    <property type="match status" value="1"/>
</dbReference>
<feature type="region of interest" description="Disordered" evidence="9">
    <location>
        <begin position="222"/>
        <end position="247"/>
    </location>
</feature>
<dbReference type="Gene3D" id="3.30.200.20">
    <property type="entry name" value="Phosphorylase Kinase, domain 1"/>
    <property type="match status" value="1"/>
</dbReference>
<evidence type="ECO:0000256" key="7">
    <source>
        <dbReference type="ARBA" id="ARBA00022840"/>
    </source>
</evidence>
<gene>
    <name evidence="12" type="ORF">MNOR_LOCUS6516</name>
</gene>
<evidence type="ECO:0000259" key="10">
    <source>
        <dbReference type="PROSITE" id="PS50011"/>
    </source>
</evidence>
<feature type="compositionally biased region" description="Low complexity" evidence="9">
    <location>
        <begin position="185"/>
        <end position="206"/>
    </location>
</feature>
<dbReference type="InterPro" id="IPR000961">
    <property type="entry name" value="AGC-kinase_C"/>
</dbReference>
<dbReference type="FunFam" id="3.30.200.20:FF:000103">
    <property type="entry name" value="Protein kinase C"/>
    <property type="match status" value="1"/>
</dbReference>
<evidence type="ECO:0000256" key="2">
    <source>
        <dbReference type="ARBA" id="ARBA00022527"/>
    </source>
</evidence>
<dbReference type="Gene3D" id="1.10.510.10">
    <property type="entry name" value="Transferase(Phosphotransferase) domain 1"/>
    <property type="match status" value="1"/>
</dbReference>
<keyword evidence="13" id="KW-1185">Reference proteome</keyword>
<dbReference type="InterPro" id="IPR017441">
    <property type="entry name" value="Protein_kinase_ATP_BS"/>
</dbReference>
<dbReference type="GO" id="GO:0004674">
    <property type="term" value="F:protein serine/threonine kinase activity"/>
    <property type="evidence" value="ECO:0007669"/>
    <property type="project" value="UniProtKB-KW"/>
</dbReference>
<dbReference type="SUPFAM" id="SSF64268">
    <property type="entry name" value="PX domain"/>
    <property type="match status" value="1"/>
</dbReference>
<feature type="domain" description="AGC-kinase C-terminal" evidence="11">
    <location>
        <begin position="526"/>
        <end position="595"/>
    </location>
</feature>
<sequence>MRNRLKTSFWVTQLRRPPISGWPFGQAKGHWVAIGRQYSVSSYIYGRPLAAKVSLAGPQGQSNSYSWPNGPAKDCRTQDIAAADGMLHSLTSETFNTCSDSPVYKVVLQTKTRCWFVTRRHNDFLLIQDTIQRMVGGVSLPTWETTLPRREDLDAFINTVMSDVRILSLVEVREFLALDRYRADSSSSSDGSSSQNSVSSSSSDGSSSQIFVTVLSPRPLCVPPAPHTHRKNQIQVPQREKRRASHDYQDVNLGCKEDPKIKPSDFEFLSVIGKGSFGRVLLAKYKSDNKIYAVKILNKKMIVKRNETAHVMSERSVLTKMLNHPYLVQLHFAFTTTSKVFFVMDYINGGELFFHLQRERIFPEARARFYAAEICCAMCYMHEKGIVYRDLKPENILLDDEGHVVLTDFGLCKEGLQSSTAKTGTFCGTPEYLAPEILKKQPYSRSVDWWTLGAVMYEMMYGLPPFYSRDAQQMYDAILNKPLKLRHSISRRARDILDGLLQKNSVDRLGSSHRDGLDVKSQSFFEEIDWSLVEKRGLIPPFVPITGDEADTRNIDPTFTKEAVVSPNSDGILNKGSVLVDDNAFAGFSYAPNMD</sequence>
<accession>A0AAV2PZ53</accession>
<evidence type="ECO:0000256" key="1">
    <source>
        <dbReference type="ARBA" id="ARBA00009903"/>
    </source>
</evidence>
<evidence type="ECO:0000313" key="12">
    <source>
        <dbReference type="EMBL" id="CAL4067462.1"/>
    </source>
</evidence>
<keyword evidence="4" id="KW-0808">Transferase</keyword>
<dbReference type="PANTHER" id="PTHR24351">
    <property type="entry name" value="RIBOSOMAL PROTEIN S6 KINASE"/>
    <property type="match status" value="1"/>
</dbReference>
<dbReference type="Pfam" id="PF00069">
    <property type="entry name" value="Pkinase"/>
    <property type="match status" value="1"/>
</dbReference>
<evidence type="ECO:0000256" key="3">
    <source>
        <dbReference type="ARBA" id="ARBA00022553"/>
    </source>
</evidence>
<feature type="non-terminal residue" evidence="12">
    <location>
        <position position="595"/>
    </location>
</feature>
<dbReference type="FunFam" id="1.10.510.10:FF:000008">
    <property type="entry name" value="Non-specific serine/threonine protein kinase"/>
    <property type="match status" value="1"/>
</dbReference>
<keyword evidence="2" id="KW-0723">Serine/threonine-protein kinase</keyword>
<dbReference type="SMART" id="SM00133">
    <property type="entry name" value="S_TK_X"/>
    <property type="match status" value="1"/>
</dbReference>
<protein>
    <submittedName>
        <fullName evidence="12">Uncharacterized protein</fullName>
    </submittedName>
</protein>
<name>A0AAV2PZ53_MEGNR</name>
<dbReference type="InterPro" id="IPR017892">
    <property type="entry name" value="Pkinase_C"/>
</dbReference>
<evidence type="ECO:0000259" key="11">
    <source>
        <dbReference type="PROSITE" id="PS51285"/>
    </source>
</evidence>
<evidence type="ECO:0000256" key="8">
    <source>
        <dbReference type="PROSITE-ProRule" id="PRU10141"/>
    </source>
</evidence>
<dbReference type="Proteomes" id="UP001497623">
    <property type="component" value="Unassembled WGS sequence"/>
</dbReference>
<dbReference type="InterPro" id="IPR036871">
    <property type="entry name" value="PX_dom_sf"/>
</dbReference>
<dbReference type="SUPFAM" id="SSF56112">
    <property type="entry name" value="Protein kinase-like (PK-like)"/>
    <property type="match status" value="1"/>
</dbReference>
<comment type="caution">
    <text evidence="12">The sequence shown here is derived from an EMBL/GenBank/DDBJ whole genome shotgun (WGS) entry which is preliminary data.</text>
</comment>
<proteinExistence type="inferred from homology"/>
<dbReference type="AlphaFoldDB" id="A0AAV2PZ53"/>